<feature type="coiled-coil region" evidence="1">
    <location>
        <begin position="10"/>
        <end position="37"/>
    </location>
</feature>
<evidence type="ECO:0000256" key="1">
    <source>
        <dbReference type="SAM" id="Coils"/>
    </source>
</evidence>
<proteinExistence type="predicted"/>
<dbReference type="Pfam" id="PF10737">
    <property type="entry name" value="GerPC"/>
    <property type="match status" value="1"/>
</dbReference>
<organism evidence="2 3">
    <name type="scientific">Paracerasibacillus soli</name>
    <dbReference type="NCBI Taxonomy" id="480284"/>
    <lineage>
        <taxon>Bacteria</taxon>
        <taxon>Bacillati</taxon>
        <taxon>Bacillota</taxon>
        <taxon>Bacilli</taxon>
        <taxon>Bacillales</taxon>
        <taxon>Bacillaceae</taxon>
        <taxon>Paracerasibacillus</taxon>
    </lineage>
</organism>
<keyword evidence="3" id="KW-1185">Reference proteome</keyword>
<gene>
    <name evidence="2" type="primary">gerPC</name>
    <name evidence="2" type="ORF">RWD45_03575</name>
</gene>
<evidence type="ECO:0000313" key="2">
    <source>
        <dbReference type="EMBL" id="MDY0407855.1"/>
    </source>
</evidence>
<protein>
    <submittedName>
        <fullName evidence="2">Spore germination protein GerPC</fullName>
    </submittedName>
</protein>
<sequence>MNIHELYHYVYDLQHQNNEQTERIHKLEQQINSLEDKLNQPTQPAVDKIEYHFDQLKIEHLEGTLQIGLSPQDLANIDDLQAATSAQNNNSKQMGTLPQDVQHQLRAYLNEAGPQIIQQLANEYQQPIDEKHQAALVEDIQKQLPQRIAYYKQKARKQNIASNQELQAYLTENTKNEIHHSLRKYIEGITKQGDAPIDDGSA</sequence>
<reference evidence="2 3" key="1">
    <citation type="submission" date="2023-10" db="EMBL/GenBank/DDBJ databases">
        <title>Virgibacillus soli CC-YMP-6 genome.</title>
        <authorList>
            <person name="Miliotis G."/>
            <person name="Sengupta P."/>
            <person name="Hameed A."/>
            <person name="Chuvochina M."/>
            <person name="Mcdonagh F."/>
            <person name="Simpson A.C."/>
            <person name="Singh N.K."/>
            <person name="Rekha P.D."/>
            <person name="Raman K."/>
            <person name="Hugenholtz P."/>
            <person name="Venkateswaran K."/>
        </authorList>
    </citation>
    <scope>NUCLEOTIDE SEQUENCE [LARGE SCALE GENOMIC DNA]</scope>
    <source>
        <strain evidence="2 3">CC-YMP-6</strain>
    </source>
</reference>
<dbReference type="EMBL" id="JAWDIQ010000001">
    <property type="protein sequence ID" value="MDY0407855.1"/>
    <property type="molecule type" value="Genomic_DNA"/>
</dbReference>
<dbReference type="InterPro" id="IPR019673">
    <property type="entry name" value="Spore_germination_GerPC"/>
</dbReference>
<accession>A0ABU5CNQ2</accession>
<dbReference type="Proteomes" id="UP001275315">
    <property type="component" value="Unassembled WGS sequence"/>
</dbReference>
<evidence type="ECO:0000313" key="3">
    <source>
        <dbReference type="Proteomes" id="UP001275315"/>
    </source>
</evidence>
<name>A0ABU5CNQ2_9BACI</name>
<keyword evidence="1" id="KW-0175">Coiled coil</keyword>
<comment type="caution">
    <text evidence="2">The sequence shown here is derived from an EMBL/GenBank/DDBJ whole genome shotgun (WGS) entry which is preliminary data.</text>
</comment>
<dbReference type="RefSeq" id="WP_320378636.1">
    <property type="nucleotide sequence ID" value="NZ_JAWDIQ010000001.1"/>
</dbReference>